<sequence>MASVSVTKFIPVPPEKGWAALLDLSRWDEWLKMHVKWKSELPETPGQGTQITQVISVMGMANKIEWTVEEFEELSHVRITGTGMAGVKVDISFGVEPEGEGTKATIDASFNGAMIVGPIGKAVAKHAQADLDESIEKFSELVS</sequence>
<protein>
    <submittedName>
        <fullName evidence="1">Carbon monoxide dehydrogenase subunit G</fullName>
    </submittedName>
</protein>
<dbReference type="EMBL" id="JACHWS010000004">
    <property type="protein sequence ID" value="MBB3039697.1"/>
    <property type="molecule type" value="Genomic_DNA"/>
</dbReference>
<dbReference type="Proteomes" id="UP000567922">
    <property type="component" value="Unassembled WGS sequence"/>
</dbReference>
<evidence type="ECO:0000313" key="1">
    <source>
        <dbReference type="EMBL" id="MBB3039697.1"/>
    </source>
</evidence>
<dbReference type="Pfam" id="PF10604">
    <property type="entry name" value="Polyketide_cyc2"/>
    <property type="match status" value="1"/>
</dbReference>
<accession>A0A839RTM3</accession>
<dbReference type="AlphaFoldDB" id="A0A839RTM3"/>
<dbReference type="CDD" id="cd07812">
    <property type="entry name" value="SRPBCC"/>
    <property type="match status" value="1"/>
</dbReference>
<dbReference type="OrthoDB" id="4569164at2"/>
<reference evidence="1 2" key="1">
    <citation type="submission" date="2020-08" db="EMBL/GenBank/DDBJ databases">
        <title>Sequencing the genomes of 1000 actinobacteria strains.</title>
        <authorList>
            <person name="Klenk H.-P."/>
        </authorList>
    </citation>
    <scope>NUCLEOTIDE SEQUENCE [LARGE SCALE GENOMIC DNA]</scope>
    <source>
        <strain evidence="1 2">DSM 45258</strain>
    </source>
</reference>
<dbReference type="InterPro" id="IPR019587">
    <property type="entry name" value="Polyketide_cyclase/dehydratase"/>
</dbReference>
<dbReference type="SUPFAM" id="SSF55961">
    <property type="entry name" value="Bet v1-like"/>
    <property type="match status" value="1"/>
</dbReference>
<dbReference type="Gene3D" id="3.30.530.20">
    <property type="match status" value="1"/>
</dbReference>
<name>A0A839RTM3_9ACTN</name>
<keyword evidence="2" id="KW-1185">Reference proteome</keyword>
<comment type="caution">
    <text evidence="1">The sequence shown here is derived from an EMBL/GenBank/DDBJ whole genome shotgun (WGS) entry which is preliminary data.</text>
</comment>
<evidence type="ECO:0000313" key="2">
    <source>
        <dbReference type="Proteomes" id="UP000567922"/>
    </source>
</evidence>
<organism evidence="1 2">
    <name type="scientific">Hoyosella altamirensis</name>
    <dbReference type="NCBI Taxonomy" id="616997"/>
    <lineage>
        <taxon>Bacteria</taxon>
        <taxon>Bacillati</taxon>
        <taxon>Actinomycetota</taxon>
        <taxon>Actinomycetes</taxon>
        <taxon>Mycobacteriales</taxon>
        <taxon>Hoyosellaceae</taxon>
        <taxon>Hoyosella</taxon>
    </lineage>
</organism>
<gene>
    <name evidence="1" type="ORF">FHU29_004185</name>
</gene>
<dbReference type="RefSeq" id="WP_064438308.1">
    <property type="nucleotide sequence ID" value="NZ_BDDI01000001.1"/>
</dbReference>
<dbReference type="InterPro" id="IPR023393">
    <property type="entry name" value="START-like_dom_sf"/>
</dbReference>
<proteinExistence type="predicted"/>